<dbReference type="InterPro" id="IPR009060">
    <property type="entry name" value="UBA-like_sf"/>
</dbReference>
<protein>
    <recommendedName>
        <fullName evidence="2">GBF-interacting protein 1 N-terminal domain-containing protein</fullName>
    </recommendedName>
</protein>
<dbReference type="PANTHER" id="PTHR46775">
    <property type="entry name" value="FLOCCULATION PROTEIN (DUF1296)"/>
    <property type="match status" value="1"/>
</dbReference>
<reference evidence="4" key="1">
    <citation type="journal article" date="2015" name="Nat. Plants">
        <title>Genome expansion of Arabis alpina linked with retrotransposition and reduced symmetric DNA methylation.</title>
        <authorList>
            <person name="Willing E.M."/>
            <person name="Rawat V."/>
            <person name="Mandakova T."/>
            <person name="Maumus F."/>
            <person name="James G.V."/>
            <person name="Nordstroem K.J."/>
            <person name="Becker C."/>
            <person name="Warthmann N."/>
            <person name="Chica C."/>
            <person name="Szarzynska B."/>
            <person name="Zytnicki M."/>
            <person name="Albani M.C."/>
            <person name="Kiefer C."/>
            <person name="Bergonzi S."/>
            <person name="Castaings L."/>
            <person name="Mateos J.L."/>
            <person name="Berns M.C."/>
            <person name="Bujdoso N."/>
            <person name="Piofczyk T."/>
            <person name="de Lorenzo L."/>
            <person name="Barrero-Sicilia C."/>
            <person name="Mateos I."/>
            <person name="Piednoel M."/>
            <person name="Hagmann J."/>
            <person name="Chen-Min-Tao R."/>
            <person name="Iglesias-Fernandez R."/>
            <person name="Schuster S.C."/>
            <person name="Alonso-Blanco C."/>
            <person name="Roudier F."/>
            <person name="Carbonero P."/>
            <person name="Paz-Ares J."/>
            <person name="Davis S.J."/>
            <person name="Pecinka A."/>
            <person name="Quesneville H."/>
            <person name="Colot V."/>
            <person name="Lysak M.A."/>
            <person name="Weigel D."/>
            <person name="Coupland G."/>
            <person name="Schneeberger K."/>
        </authorList>
    </citation>
    <scope>NUCLEOTIDE SEQUENCE [LARGE SCALE GENOMIC DNA]</scope>
    <source>
        <strain evidence="4">cv. Pajares</strain>
    </source>
</reference>
<keyword evidence="4" id="KW-1185">Reference proteome</keyword>
<dbReference type="SUPFAM" id="SSF46934">
    <property type="entry name" value="UBA-like"/>
    <property type="match status" value="1"/>
</dbReference>
<dbReference type="GO" id="GO:0042802">
    <property type="term" value="F:identical protein binding"/>
    <property type="evidence" value="ECO:0007669"/>
    <property type="project" value="EnsemblPlants"/>
</dbReference>
<evidence type="ECO:0000256" key="1">
    <source>
        <dbReference type="SAM" id="MobiDB-lite"/>
    </source>
</evidence>
<dbReference type="PANTHER" id="PTHR46775:SF2">
    <property type="entry name" value="GBF-INTERACTING PROTEIN 1-LIKE"/>
    <property type="match status" value="1"/>
</dbReference>
<feature type="region of interest" description="Disordered" evidence="1">
    <location>
        <begin position="76"/>
        <end position="111"/>
    </location>
</feature>
<sequence>MSGGDGGSRVRVSIPAVLVKTIQNIREITGKQHSDEDIYSVFKDCLNDPHETAQKLMYLDTFQEVKSKRKKENFVPRTQERGRGGRRNFAPRYTDANNGRSAAFRKPTGANHIVGGSKTAVLAPNKAINNTAPNPIKAPKVTEETPLAKSTSSSENGADLEKSKASVVPVAVPVLDSNSSGQSVQVTRSEDAVKKVKNESHLQSDFGEQPHVTFPVHLKAAKLLEKGLSFGSFGSDIVKDTSSDNCTNWCNESSIESSHVTVASVASAREDVSTLSQDKNHEISNSAPKAELALQSDQTVHPVEGSEGDKLTEEAELALQSDQTVHSVEGSEGDKLTEEVLPITDTNQAANSDGPPISYPDHSMAASQQAMHPFMQQYPQNYFPYPYYPPYYMPPPYMHQYLNPNGFQQQSYLPPRDDAPTPPGTNLSLPDIKSGSNIGNSPPTTIPSPYDSYTAAAFNHFPSAPTVNSTHKEDKNENIYTNGPMSLANLQARAMYNLSLQGQPLAYPTAQPGFPGIYQQTPSALPGPTIFAMTENIGLPNQQPQAAALTNLGNNYLVKQSN</sequence>
<feature type="region of interest" description="Disordered" evidence="1">
    <location>
        <begin position="131"/>
        <end position="162"/>
    </location>
</feature>
<dbReference type="OMA" id="THQAANC"/>
<feature type="domain" description="GBF-interacting protein 1 N-terminal" evidence="2">
    <location>
        <begin position="14"/>
        <end position="71"/>
    </location>
</feature>
<feature type="compositionally biased region" description="Polar residues" evidence="1">
    <location>
        <begin position="424"/>
        <end position="443"/>
    </location>
</feature>
<organism evidence="3 4">
    <name type="scientific">Arabis alpina</name>
    <name type="common">Alpine rock-cress</name>
    <dbReference type="NCBI Taxonomy" id="50452"/>
    <lineage>
        <taxon>Eukaryota</taxon>
        <taxon>Viridiplantae</taxon>
        <taxon>Streptophyta</taxon>
        <taxon>Embryophyta</taxon>
        <taxon>Tracheophyta</taxon>
        <taxon>Spermatophyta</taxon>
        <taxon>Magnoliopsida</taxon>
        <taxon>eudicotyledons</taxon>
        <taxon>Gunneridae</taxon>
        <taxon>Pentapetalae</taxon>
        <taxon>rosids</taxon>
        <taxon>malvids</taxon>
        <taxon>Brassicales</taxon>
        <taxon>Brassicaceae</taxon>
        <taxon>Arabideae</taxon>
        <taxon>Arabis</taxon>
    </lineage>
</organism>
<feature type="region of interest" description="Disordered" evidence="1">
    <location>
        <begin position="404"/>
        <end position="446"/>
    </location>
</feature>
<dbReference type="GO" id="GO:0005634">
    <property type="term" value="C:nucleus"/>
    <property type="evidence" value="ECO:0007669"/>
    <property type="project" value="EnsemblPlants"/>
</dbReference>
<dbReference type="Pfam" id="PF06972">
    <property type="entry name" value="GIP1_N"/>
    <property type="match status" value="1"/>
</dbReference>
<evidence type="ECO:0000313" key="4">
    <source>
        <dbReference type="Proteomes" id="UP000029120"/>
    </source>
</evidence>
<dbReference type="InterPro" id="IPR044277">
    <property type="entry name" value="GIP1"/>
</dbReference>
<proteinExistence type="predicted"/>
<dbReference type="eggNOG" id="ENOG502RQC4">
    <property type="taxonomic scope" value="Eukaryota"/>
</dbReference>
<dbReference type="GO" id="GO:0051082">
    <property type="term" value="F:unfolded protein binding"/>
    <property type="evidence" value="ECO:0007669"/>
    <property type="project" value="EnsemblPlants"/>
</dbReference>
<gene>
    <name evidence="3" type="ordered locus">AALP_Aa3g143200</name>
</gene>
<evidence type="ECO:0000313" key="3">
    <source>
        <dbReference type="EMBL" id="KFK38656.1"/>
    </source>
</evidence>
<dbReference type="OrthoDB" id="753279at2759"/>
<dbReference type="InterPro" id="IPR009719">
    <property type="entry name" value="GIP1_N"/>
</dbReference>
<dbReference type="Gramene" id="KFK38656">
    <property type="protein sequence ID" value="KFK38656"/>
    <property type="gene ID" value="AALP_AA3G143200"/>
</dbReference>
<dbReference type="EMBL" id="CM002871">
    <property type="protein sequence ID" value="KFK38656.1"/>
    <property type="molecule type" value="Genomic_DNA"/>
</dbReference>
<name>A0A087H954_ARAAL</name>
<dbReference type="Proteomes" id="UP000029120">
    <property type="component" value="Chromosome 3"/>
</dbReference>
<evidence type="ECO:0000259" key="2">
    <source>
        <dbReference type="Pfam" id="PF06972"/>
    </source>
</evidence>
<dbReference type="AlphaFoldDB" id="A0A087H954"/>
<accession>A0A087H954</accession>